<dbReference type="InterPro" id="IPR005598">
    <property type="entry name" value="ATP_synth_I"/>
</dbReference>
<evidence type="ECO:0000256" key="1">
    <source>
        <dbReference type="ARBA" id="ARBA00004651"/>
    </source>
</evidence>
<keyword evidence="3 6" id="KW-0812">Transmembrane</keyword>
<evidence type="ECO:0000256" key="2">
    <source>
        <dbReference type="ARBA" id="ARBA00022475"/>
    </source>
</evidence>
<dbReference type="EMBL" id="HG322950">
    <property type="protein sequence ID" value="CDF87121.1"/>
    <property type="molecule type" value="Genomic_DNA"/>
</dbReference>
<keyword evidence="5 6" id="KW-0472">Membrane</keyword>
<dbReference type="HOGENOM" id="CLU_121415_3_2_6"/>
<dbReference type="eggNOG" id="COG3312">
    <property type="taxonomic scope" value="Bacteria"/>
</dbReference>
<feature type="transmembrane region" description="Helical" evidence="6">
    <location>
        <begin position="16"/>
        <end position="37"/>
    </location>
</feature>
<comment type="subcellular location">
    <subcellularLocation>
        <location evidence="1">Cell membrane</location>
        <topology evidence="1">Multi-pass membrane protein</topology>
    </subcellularLocation>
</comment>
<evidence type="ECO:0000256" key="3">
    <source>
        <dbReference type="ARBA" id="ARBA00022692"/>
    </source>
</evidence>
<dbReference type="NCBIfam" id="NF004414">
    <property type="entry name" value="PRK05760.1"/>
    <property type="match status" value="1"/>
</dbReference>
<dbReference type="OrthoDB" id="5702716at2"/>
<reference evidence="7 8" key="2">
    <citation type="submission" date="2014-05" db="EMBL/GenBank/DDBJ databases">
        <title>Genome sequence of the 3-chlorobenzoate degrading bacterium Pseudomonas knackmussii B13 shows multiple evidence for horizontal gene transfer.</title>
        <authorList>
            <person name="Miyazaki R."/>
            <person name="Bertelli C."/>
            <person name="Falquet L."/>
            <person name="Robinson-Rechavi M."/>
            <person name="Gharib W."/>
            <person name="Roy S."/>
            <person name="Van der Meer J.R."/>
        </authorList>
    </citation>
    <scope>NUCLEOTIDE SEQUENCE [LARGE SCALE GENOMIC DNA]</scope>
    <source>
        <strain evidence="7 8">B13</strain>
    </source>
</reference>
<feature type="transmembrane region" description="Helical" evidence="6">
    <location>
        <begin position="108"/>
        <end position="128"/>
    </location>
</feature>
<keyword evidence="8" id="KW-1185">Reference proteome</keyword>
<feature type="transmembrane region" description="Helical" evidence="6">
    <location>
        <begin position="85"/>
        <end position="102"/>
    </location>
</feature>
<dbReference type="Pfam" id="PF03899">
    <property type="entry name" value="ATP-synt_I"/>
    <property type="match status" value="1"/>
</dbReference>
<organism evidence="7 8">
    <name type="scientific">Pseudomonas knackmussii (strain DSM 6978 / CCUG 54928 / LMG 23759 / B13)</name>
    <dbReference type="NCBI Taxonomy" id="1301098"/>
    <lineage>
        <taxon>Bacteria</taxon>
        <taxon>Pseudomonadati</taxon>
        <taxon>Pseudomonadota</taxon>
        <taxon>Gammaproteobacteria</taxon>
        <taxon>Pseudomonadales</taxon>
        <taxon>Pseudomonadaceae</taxon>
        <taxon>Pseudomonas</taxon>
    </lineage>
</organism>
<dbReference type="PATRIC" id="fig|1301098.3.peg.5794"/>
<dbReference type="GO" id="GO:0005886">
    <property type="term" value="C:plasma membrane"/>
    <property type="evidence" value="ECO:0007669"/>
    <property type="project" value="UniProtKB-SubCell"/>
</dbReference>
<evidence type="ECO:0000313" key="8">
    <source>
        <dbReference type="Proteomes" id="UP000025241"/>
    </source>
</evidence>
<dbReference type="RefSeq" id="WP_043256735.1">
    <property type="nucleotide sequence ID" value="NZ_HG322950.1"/>
</dbReference>
<proteinExistence type="predicted"/>
<dbReference type="AlphaFoldDB" id="A0A024HQG0"/>
<dbReference type="Proteomes" id="UP000025241">
    <property type="component" value="Chromosome I"/>
</dbReference>
<reference evidence="7 8" key="1">
    <citation type="submission" date="2013-03" db="EMBL/GenBank/DDBJ databases">
        <authorList>
            <person name="Linke B."/>
        </authorList>
    </citation>
    <scope>NUCLEOTIDE SEQUENCE [LARGE SCALE GENOMIC DNA]</scope>
    <source>
        <strain evidence="7 8">B13</strain>
    </source>
</reference>
<gene>
    <name evidence="7" type="ORF">PKB_5816</name>
</gene>
<accession>A0A024HQG0</accession>
<dbReference type="STRING" id="1301098.PKB_5816"/>
<sequence>MEPCKPTRLPFHRQPALGLLLVQLVVLLFGAATLWFIKGPVAGYSGLLGGFIAWLPNVYFAFKAFRYSGARSAQLIVRSFYAGEAGKLILTAVLFALAFAGVKPLEPLALFGIYLLTLLVSWCAPLLMGHTFTRP</sequence>
<protein>
    <submittedName>
        <fullName evidence="7">Conserved hypothetical membrane protein</fullName>
    </submittedName>
</protein>
<keyword evidence="2" id="KW-1003">Cell membrane</keyword>
<evidence type="ECO:0000256" key="4">
    <source>
        <dbReference type="ARBA" id="ARBA00022989"/>
    </source>
</evidence>
<dbReference type="KEGG" id="pkc:PKB_5816"/>
<name>A0A024HQG0_PSEKB</name>
<feature type="transmembrane region" description="Helical" evidence="6">
    <location>
        <begin position="43"/>
        <end position="65"/>
    </location>
</feature>
<keyword evidence="4 6" id="KW-1133">Transmembrane helix</keyword>
<evidence type="ECO:0000256" key="5">
    <source>
        <dbReference type="ARBA" id="ARBA00023136"/>
    </source>
</evidence>
<evidence type="ECO:0000256" key="6">
    <source>
        <dbReference type="SAM" id="Phobius"/>
    </source>
</evidence>
<evidence type="ECO:0000313" key="7">
    <source>
        <dbReference type="EMBL" id="CDF87121.1"/>
    </source>
</evidence>